<dbReference type="Proteomes" id="UP001597362">
    <property type="component" value="Unassembled WGS sequence"/>
</dbReference>
<evidence type="ECO:0000313" key="5">
    <source>
        <dbReference type="Proteomes" id="UP001597362"/>
    </source>
</evidence>
<evidence type="ECO:0000256" key="1">
    <source>
        <dbReference type="ARBA" id="ARBA00008779"/>
    </source>
</evidence>
<accession>A0ABW4YL90</accession>
<feature type="domain" description="Sulfatase N-terminal" evidence="3">
    <location>
        <begin position="13"/>
        <end position="424"/>
    </location>
</feature>
<comment type="caution">
    <text evidence="4">The sequence shown here is derived from an EMBL/GenBank/DDBJ whole genome shotgun (WGS) entry which is preliminary data.</text>
</comment>
<keyword evidence="5" id="KW-1185">Reference proteome</keyword>
<evidence type="ECO:0000256" key="2">
    <source>
        <dbReference type="ARBA" id="ARBA00022801"/>
    </source>
</evidence>
<dbReference type="Gene3D" id="3.30.1120.10">
    <property type="match status" value="1"/>
</dbReference>
<gene>
    <name evidence="4" type="ORF">ACFSJH_11850</name>
</gene>
<dbReference type="InterPro" id="IPR050738">
    <property type="entry name" value="Sulfatase"/>
</dbReference>
<protein>
    <submittedName>
        <fullName evidence="4">Arylsulfatase</fullName>
        <ecNumber evidence="4">3.1.6.-</ecNumber>
    </submittedName>
</protein>
<dbReference type="RefSeq" id="WP_377772557.1">
    <property type="nucleotide sequence ID" value="NZ_JBHUHO010000030.1"/>
</dbReference>
<proteinExistence type="inferred from homology"/>
<dbReference type="GO" id="GO:0016787">
    <property type="term" value="F:hydrolase activity"/>
    <property type="evidence" value="ECO:0007669"/>
    <property type="project" value="UniProtKB-KW"/>
</dbReference>
<name>A0ABW4YL90_9BACL</name>
<dbReference type="Pfam" id="PF00884">
    <property type="entry name" value="Sulfatase"/>
    <property type="match status" value="1"/>
</dbReference>
<dbReference type="Gene3D" id="3.40.720.10">
    <property type="entry name" value="Alkaline Phosphatase, subunit A"/>
    <property type="match status" value="1"/>
</dbReference>
<sequence length="539" mass="61378">MMSDKTAESTKKPNIIVILNDDMGYSDIGCYGGEIDTPNLDRLANGGLRFTHFYNTARCSPSRASLLTGLHPHQTGIGVLVDDDGPEGYRGNLNKNCVTIAEVLRDFDYRTYMTGKWHVANNITDVNDSWPLQRGFDRYYGILAGSCNYFYPWTLTRDNDNVEAEALGGEFYFTDAISDNASQFIKDHVAKHGDQPFFQYVAYTAPHWPLHAKEEDIAKYKGKFDAGWEKLRHEKIKRMKDMGIIKEDWELSTRDVTYHAEELTWDEVKHKEWELRRMEVYAAQIDRMDQGIGRIVQTLEETGQLENTLIVFLADNGGCAEGLEPLPSDNIPKNWGRTSDGSPVAFGNRSDVMPGAETTFQSYGASWANLSNTPFRLYKCWVHEGGIATPFIVHWPEEIIAAGQLRHTACQLTDIMATILDITGAPYPNQYNDHPILPPEGTSMRSLFSSDDHAQDRLLFWEHEGNGAVRSGDWKLVGNYPGDWELYNMAKDRSETCNLAENHSEKVAWLKAEYEKWSTRCDVKPREKILELMEKRKKV</sequence>
<reference evidence="5" key="1">
    <citation type="journal article" date="2019" name="Int. J. Syst. Evol. Microbiol.">
        <title>The Global Catalogue of Microorganisms (GCM) 10K type strain sequencing project: providing services to taxonomists for standard genome sequencing and annotation.</title>
        <authorList>
            <consortium name="The Broad Institute Genomics Platform"/>
            <consortium name="The Broad Institute Genome Sequencing Center for Infectious Disease"/>
            <person name="Wu L."/>
            <person name="Ma J."/>
        </authorList>
    </citation>
    <scope>NUCLEOTIDE SEQUENCE [LARGE SCALE GENOMIC DNA]</scope>
    <source>
        <strain evidence="5">GH52</strain>
    </source>
</reference>
<dbReference type="EC" id="3.1.6.-" evidence="4"/>
<organism evidence="4 5">
    <name type="scientific">Paenibacillus yanchengensis</name>
    <dbReference type="NCBI Taxonomy" id="2035833"/>
    <lineage>
        <taxon>Bacteria</taxon>
        <taxon>Bacillati</taxon>
        <taxon>Bacillota</taxon>
        <taxon>Bacilli</taxon>
        <taxon>Bacillales</taxon>
        <taxon>Paenibacillaceae</taxon>
        <taxon>Paenibacillus</taxon>
    </lineage>
</organism>
<evidence type="ECO:0000259" key="3">
    <source>
        <dbReference type="Pfam" id="PF00884"/>
    </source>
</evidence>
<dbReference type="CDD" id="cd16025">
    <property type="entry name" value="PAS_like"/>
    <property type="match status" value="1"/>
</dbReference>
<dbReference type="InterPro" id="IPR017850">
    <property type="entry name" value="Alkaline_phosphatase_core_sf"/>
</dbReference>
<comment type="similarity">
    <text evidence="1">Belongs to the sulfatase family.</text>
</comment>
<dbReference type="SUPFAM" id="SSF53649">
    <property type="entry name" value="Alkaline phosphatase-like"/>
    <property type="match status" value="1"/>
</dbReference>
<dbReference type="PANTHER" id="PTHR42693:SF53">
    <property type="entry name" value="ENDO-4-O-SULFATASE"/>
    <property type="match status" value="1"/>
</dbReference>
<evidence type="ECO:0000313" key="4">
    <source>
        <dbReference type="EMBL" id="MFD2116415.1"/>
    </source>
</evidence>
<dbReference type="EMBL" id="JBHUHO010000030">
    <property type="protein sequence ID" value="MFD2116415.1"/>
    <property type="molecule type" value="Genomic_DNA"/>
</dbReference>
<keyword evidence="2 4" id="KW-0378">Hydrolase</keyword>
<dbReference type="InterPro" id="IPR000917">
    <property type="entry name" value="Sulfatase_N"/>
</dbReference>
<dbReference type="PANTHER" id="PTHR42693">
    <property type="entry name" value="ARYLSULFATASE FAMILY MEMBER"/>
    <property type="match status" value="1"/>
</dbReference>